<name>A0A368P843_9FLAO</name>
<organism evidence="2 3">
    <name type="scientific">Oceanihabitans sediminis</name>
    <dbReference type="NCBI Taxonomy" id="1812012"/>
    <lineage>
        <taxon>Bacteria</taxon>
        <taxon>Pseudomonadati</taxon>
        <taxon>Bacteroidota</taxon>
        <taxon>Flavobacteriia</taxon>
        <taxon>Flavobacteriales</taxon>
        <taxon>Flavobacteriaceae</taxon>
        <taxon>Oceanihabitans</taxon>
    </lineage>
</organism>
<feature type="transmembrane region" description="Helical" evidence="1">
    <location>
        <begin position="23"/>
        <end position="44"/>
    </location>
</feature>
<sequence length="96" mass="11068">MKYYINAFKKATDIQSKASIKEFWYFMLINIIISIFIGVLKAAFGLNHIGTIYNIIIIIPFTTLGFRRLNEVGLSKWLFLIPFVNLILAGLPKEKK</sequence>
<feature type="transmembrane region" description="Helical" evidence="1">
    <location>
        <begin position="51"/>
        <end position="68"/>
    </location>
</feature>
<keyword evidence="3" id="KW-1185">Reference proteome</keyword>
<dbReference type="OrthoDB" id="9812349at2"/>
<dbReference type="EMBL" id="QPIG01000001">
    <property type="protein sequence ID" value="RCU58274.1"/>
    <property type="molecule type" value="Genomic_DNA"/>
</dbReference>
<dbReference type="RefSeq" id="WP_072347960.1">
    <property type="nucleotide sequence ID" value="NZ_QNRP01000001.1"/>
</dbReference>
<evidence type="ECO:0000313" key="2">
    <source>
        <dbReference type="EMBL" id="RCU58274.1"/>
    </source>
</evidence>
<keyword evidence="1" id="KW-0472">Membrane</keyword>
<proteinExistence type="predicted"/>
<keyword evidence="1" id="KW-1133">Transmembrane helix</keyword>
<evidence type="ECO:0000256" key="1">
    <source>
        <dbReference type="SAM" id="Phobius"/>
    </source>
</evidence>
<reference evidence="2 3" key="1">
    <citation type="submission" date="2018-07" db="EMBL/GenBank/DDBJ databases">
        <title>Oceanihabitans testaceum sp. nov., isolated from marine sediment.</title>
        <authorList>
            <person name="Li C.-M."/>
        </authorList>
    </citation>
    <scope>NUCLEOTIDE SEQUENCE [LARGE SCALE GENOMIC DNA]</scope>
    <source>
        <strain evidence="2 3">S9-10</strain>
    </source>
</reference>
<dbReference type="InterPro" id="IPR008523">
    <property type="entry name" value="DUF805"/>
</dbReference>
<dbReference type="AlphaFoldDB" id="A0A368P843"/>
<keyword evidence="1" id="KW-0812">Transmembrane</keyword>
<dbReference type="Proteomes" id="UP000252249">
    <property type="component" value="Unassembled WGS sequence"/>
</dbReference>
<comment type="caution">
    <text evidence="2">The sequence shown here is derived from an EMBL/GenBank/DDBJ whole genome shotgun (WGS) entry which is preliminary data.</text>
</comment>
<dbReference type="GO" id="GO:0016020">
    <property type="term" value="C:membrane"/>
    <property type="evidence" value="ECO:0007669"/>
    <property type="project" value="InterPro"/>
</dbReference>
<evidence type="ECO:0000313" key="3">
    <source>
        <dbReference type="Proteomes" id="UP000252249"/>
    </source>
</evidence>
<feature type="transmembrane region" description="Helical" evidence="1">
    <location>
        <begin position="74"/>
        <end position="91"/>
    </location>
</feature>
<dbReference type="Pfam" id="PF05656">
    <property type="entry name" value="DUF805"/>
    <property type="match status" value="1"/>
</dbReference>
<gene>
    <name evidence="2" type="ORF">DU428_02545</name>
</gene>
<protein>
    <submittedName>
        <fullName evidence="2">DUF805 domain-containing protein</fullName>
    </submittedName>
</protein>
<accession>A0A368P843</accession>